<feature type="region of interest" description="Disordered" evidence="1">
    <location>
        <begin position="28"/>
        <end position="53"/>
    </location>
</feature>
<name>A0ABR4PSZ4_9HELO</name>
<evidence type="ECO:0000313" key="3">
    <source>
        <dbReference type="Proteomes" id="UP001629113"/>
    </source>
</evidence>
<comment type="caution">
    <text evidence="2">The sequence shown here is derived from an EMBL/GenBank/DDBJ whole genome shotgun (WGS) entry which is preliminary data.</text>
</comment>
<accession>A0ABR4PSZ4</accession>
<feature type="compositionally biased region" description="Basic residues" evidence="1">
    <location>
        <begin position="31"/>
        <end position="44"/>
    </location>
</feature>
<proteinExistence type="predicted"/>
<dbReference type="EMBL" id="JBFCZG010000002">
    <property type="protein sequence ID" value="KAL3426450.1"/>
    <property type="molecule type" value="Genomic_DNA"/>
</dbReference>
<sequence length="256" mass="29353">MITDDEISNFELFRDCLSTPLIDQSIDGATKKTRKRKGNGRKNAIKPVSAPAEREENDAAELAEFIDYIATEIFTSLPLELRLLTYSDWLNEPSLQSRYSLPLDLDATISVCTALPLSVAESFETYSLLPSTRTVPEFLNPIFNSYLTTLTKAPPPPALTKDQFSECEICDRSWIPLTYHHLIPKDSHTRVLKRGWHTEDQLQNVAWICRACHTFVHKIATNEELAKDYYTVDKLLERDDVQKFAAWVAKIRWKCK</sequence>
<dbReference type="Proteomes" id="UP001629113">
    <property type="component" value="Unassembled WGS sequence"/>
</dbReference>
<evidence type="ECO:0000313" key="2">
    <source>
        <dbReference type="EMBL" id="KAL3426450.1"/>
    </source>
</evidence>
<dbReference type="PANTHER" id="PTHR37827:SF1">
    <property type="entry name" value="HNH DOMAIN-CONTAINING PROTEIN"/>
    <property type="match status" value="1"/>
</dbReference>
<organism evidence="2 3">
    <name type="scientific">Phlyctema vagabunda</name>
    <dbReference type="NCBI Taxonomy" id="108571"/>
    <lineage>
        <taxon>Eukaryota</taxon>
        <taxon>Fungi</taxon>
        <taxon>Dikarya</taxon>
        <taxon>Ascomycota</taxon>
        <taxon>Pezizomycotina</taxon>
        <taxon>Leotiomycetes</taxon>
        <taxon>Helotiales</taxon>
        <taxon>Dermateaceae</taxon>
        <taxon>Phlyctema</taxon>
    </lineage>
</organism>
<keyword evidence="3" id="KW-1185">Reference proteome</keyword>
<protein>
    <submittedName>
        <fullName evidence="2">YisB protein</fullName>
    </submittedName>
</protein>
<gene>
    <name evidence="2" type="ORF">PVAG01_03241</name>
</gene>
<evidence type="ECO:0000256" key="1">
    <source>
        <dbReference type="SAM" id="MobiDB-lite"/>
    </source>
</evidence>
<dbReference type="PANTHER" id="PTHR37827">
    <property type="entry name" value="TUDOR DOMAIN-CONTAINING PROTEIN"/>
    <property type="match status" value="1"/>
</dbReference>
<reference evidence="2 3" key="1">
    <citation type="submission" date="2024-06" db="EMBL/GenBank/DDBJ databases">
        <title>Complete genome of Phlyctema vagabunda strain 19-DSS-EL-015.</title>
        <authorList>
            <person name="Fiorenzani C."/>
        </authorList>
    </citation>
    <scope>NUCLEOTIDE SEQUENCE [LARGE SCALE GENOMIC DNA]</scope>
    <source>
        <strain evidence="2 3">19-DSS-EL-015</strain>
    </source>
</reference>